<organism evidence="2 3">
    <name type="scientific">Culter alburnus</name>
    <name type="common">Topmouth culter</name>
    <dbReference type="NCBI Taxonomy" id="194366"/>
    <lineage>
        <taxon>Eukaryota</taxon>
        <taxon>Metazoa</taxon>
        <taxon>Chordata</taxon>
        <taxon>Craniata</taxon>
        <taxon>Vertebrata</taxon>
        <taxon>Euteleostomi</taxon>
        <taxon>Actinopterygii</taxon>
        <taxon>Neopterygii</taxon>
        <taxon>Teleostei</taxon>
        <taxon>Ostariophysi</taxon>
        <taxon>Cypriniformes</taxon>
        <taxon>Xenocyprididae</taxon>
        <taxon>Xenocypridinae</taxon>
        <taxon>Culter</taxon>
    </lineage>
</organism>
<dbReference type="Pfam" id="PF13383">
    <property type="entry name" value="Methyltransf_22"/>
    <property type="match status" value="1"/>
</dbReference>
<evidence type="ECO:0000259" key="1">
    <source>
        <dbReference type="Pfam" id="PF13383"/>
    </source>
</evidence>
<dbReference type="PANTHER" id="PTHR32026">
    <property type="entry name" value="METHYLTRANSFERASE-LIKE PROTEIN 24"/>
    <property type="match status" value="1"/>
</dbReference>
<name>A0AAW1Z7U1_CULAL</name>
<dbReference type="InterPro" id="IPR025714">
    <property type="entry name" value="Methyltranfer_dom"/>
</dbReference>
<dbReference type="Proteomes" id="UP001479290">
    <property type="component" value="Unassembled WGS sequence"/>
</dbReference>
<protein>
    <recommendedName>
        <fullName evidence="1">Methyltransferase domain-containing protein</fullName>
    </recommendedName>
</protein>
<gene>
    <name evidence="2" type="ORF">ABG768_014701</name>
</gene>
<proteinExistence type="predicted"/>
<evidence type="ECO:0000313" key="3">
    <source>
        <dbReference type="Proteomes" id="UP001479290"/>
    </source>
</evidence>
<dbReference type="EMBL" id="JAWDJR010000020">
    <property type="protein sequence ID" value="KAK9957003.1"/>
    <property type="molecule type" value="Genomic_DNA"/>
</dbReference>
<feature type="domain" description="Methyltransferase" evidence="1">
    <location>
        <begin position="97"/>
        <end position="255"/>
    </location>
</feature>
<dbReference type="AlphaFoldDB" id="A0AAW1Z7U1"/>
<dbReference type="PANTHER" id="PTHR32026:SF20">
    <property type="entry name" value="METHYLTRANSFERASE-LIKE PROTEIN 24 ISOFORM X1"/>
    <property type="match status" value="1"/>
</dbReference>
<keyword evidence="3" id="KW-1185">Reference proteome</keyword>
<evidence type="ECO:0000313" key="2">
    <source>
        <dbReference type="EMBL" id="KAK9957003.1"/>
    </source>
</evidence>
<dbReference type="InterPro" id="IPR026913">
    <property type="entry name" value="METTL24"/>
</dbReference>
<accession>A0AAW1Z7U1</accession>
<comment type="caution">
    <text evidence="2">The sequence shown here is derived from an EMBL/GenBank/DDBJ whole genome shotgun (WGS) entry which is preliminary data.</text>
</comment>
<reference evidence="2 3" key="1">
    <citation type="submission" date="2024-05" db="EMBL/GenBank/DDBJ databases">
        <title>A high-quality chromosomal-level genome assembly of Topmouth culter (Culter alburnus).</title>
        <authorList>
            <person name="Zhao H."/>
        </authorList>
    </citation>
    <scope>NUCLEOTIDE SEQUENCE [LARGE SCALE GENOMIC DNA]</scope>
    <source>
        <strain evidence="2">CATC2023</strain>
        <tissue evidence="2">Muscle</tissue>
    </source>
</reference>
<sequence length="342" mass="39578">MRLQCTYRKRMNKCFLLRVSLLLSLLCVCAHVYVELKGLCLTAAVRLQKQTLNRRHQKAITRAPLADVASTCCRPLKHHRRIRRWKIDLEPWAAETHDLQEEADRFLRYISTPQVSCERPASAPPVFDREEHGSWVLCLDHRFSLAERIASKHCRVYSLRLGVEDDGLERLLAGSGCEVHCFDPSIRGAHLQDAHMWLHRLSVDWRDPNPAVPAQRLHSGTKKLAAILNDFGHRQVDVLKVDLESAEWKILENLILEQVLDSIGLLLLELHLHWAGFEVGGDEPSVVRYWFSLLRELERAHFRLYHSYSDPTKPRLFLHRNLRNTSSSFVLGWVNTQFVPQG</sequence>